<dbReference type="Gene3D" id="2.40.330.10">
    <property type="entry name" value="DNA-binding pseudobarrel domain"/>
    <property type="match status" value="1"/>
</dbReference>
<dbReference type="InterPro" id="IPR044837">
    <property type="entry name" value="REM16-like"/>
</dbReference>
<dbReference type="EMBL" id="CP144750">
    <property type="protein sequence ID" value="WVZ82389.1"/>
    <property type="molecule type" value="Genomic_DNA"/>
</dbReference>
<accession>A0AAQ3U1E2</accession>
<evidence type="ECO:0000313" key="8">
    <source>
        <dbReference type="EMBL" id="WVZ82389.1"/>
    </source>
</evidence>
<dbReference type="PROSITE" id="PS50863">
    <property type="entry name" value="B3"/>
    <property type="match status" value="1"/>
</dbReference>
<reference evidence="8 9" key="1">
    <citation type="submission" date="2024-02" db="EMBL/GenBank/DDBJ databases">
        <title>High-quality chromosome-scale genome assembly of Pensacola bahiagrass (Paspalum notatum Flugge var. saurae).</title>
        <authorList>
            <person name="Vega J.M."/>
            <person name="Podio M."/>
            <person name="Orjuela J."/>
            <person name="Siena L.A."/>
            <person name="Pessino S.C."/>
            <person name="Combes M.C."/>
            <person name="Mariac C."/>
            <person name="Albertini E."/>
            <person name="Pupilli F."/>
            <person name="Ortiz J.P.A."/>
            <person name="Leblanc O."/>
        </authorList>
    </citation>
    <scope>NUCLEOTIDE SEQUENCE [LARGE SCALE GENOMIC DNA]</scope>
    <source>
        <strain evidence="8">R1</strain>
        <tissue evidence="8">Leaf</tissue>
    </source>
</reference>
<keyword evidence="9" id="KW-1185">Reference proteome</keyword>
<sequence>METLAGVKPKVEPCEEPEHSPPLPPPASDDCEVTPLSGDNPFFTIVMSRTQVQHPFQLAIPVRFHRHLPEARAAAVLRCRGRSWTVSYRGDCKFKSFDTAWRDFALGNALRVGDACVFELIMPSAGTEQGGCGGGSSKELVFRVQVLRGGLPEEITSRGATADDPLVVVD</sequence>
<feature type="domain" description="TF-B3" evidence="7">
    <location>
        <begin position="43"/>
        <end position="150"/>
    </location>
</feature>
<keyword evidence="4" id="KW-0804">Transcription</keyword>
<dbReference type="SUPFAM" id="SSF101936">
    <property type="entry name" value="DNA-binding pseudobarrel domain"/>
    <property type="match status" value="1"/>
</dbReference>
<dbReference type="InterPro" id="IPR003340">
    <property type="entry name" value="B3_DNA-bd"/>
</dbReference>
<name>A0AAQ3U1E2_PASNO</name>
<evidence type="ECO:0000256" key="4">
    <source>
        <dbReference type="ARBA" id="ARBA00023163"/>
    </source>
</evidence>
<dbReference type="SMART" id="SM01019">
    <property type="entry name" value="B3"/>
    <property type="match status" value="1"/>
</dbReference>
<dbReference type="CDD" id="cd10017">
    <property type="entry name" value="B3_DNA"/>
    <property type="match status" value="1"/>
</dbReference>
<dbReference type="PANTHER" id="PTHR31391">
    <property type="entry name" value="B3 DOMAIN-CONTAINING PROTEIN OS11G0197600-RELATED"/>
    <property type="match status" value="1"/>
</dbReference>
<organism evidence="8 9">
    <name type="scientific">Paspalum notatum var. saurae</name>
    <dbReference type="NCBI Taxonomy" id="547442"/>
    <lineage>
        <taxon>Eukaryota</taxon>
        <taxon>Viridiplantae</taxon>
        <taxon>Streptophyta</taxon>
        <taxon>Embryophyta</taxon>
        <taxon>Tracheophyta</taxon>
        <taxon>Spermatophyta</taxon>
        <taxon>Magnoliopsida</taxon>
        <taxon>Liliopsida</taxon>
        <taxon>Poales</taxon>
        <taxon>Poaceae</taxon>
        <taxon>PACMAD clade</taxon>
        <taxon>Panicoideae</taxon>
        <taxon>Andropogonodae</taxon>
        <taxon>Paspaleae</taxon>
        <taxon>Paspalinae</taxon>
        <taxon>Paspalum</taxon>
    </lineage>
</organism>
<dbReference type="GO" id="GO:0003677">
    <property type="term" value="F:DNA binding"/>
    <property type="evidence" value="ECO:0007669"/>
    <property type="project" value="UniProtKB-KW"/>
</dbReference>
<keyword evidence="3" id="KW-0238">DNA-binding</keyword>
<evidence type="ECO:0000259" key="7">
    <source>
        <dbReference type="PROSITE" id="PS50863"/>
    </source>
</evidence>
<dbReference type="AlphaFoldDB" id="A0AAQ3U1E2"/>
<dbReference type="InterPro" id="IPR015300">
    <property type="entry name" value="DNA-bd_pseudobarrel_sf"/>
</dbReference>
<dbReference type="Proteomes" id="UP001341281">
    <property type="component" value="Chromosome 06"/>
</dbReference>
<dbReference type="PANTHER" id="PTHR31391:SF64">
    <property type="entry name" value="B3 DOMAIN-CONTAINING PROTEIN OS06G0112300"/>
    <property type="match status" value="1"/>
</dbReference>
<protein>
    <recommendedName>
        <fullName evidence="7">TF-B3 domain-containing protein</fullName>
    </recommendedName>
</protein>
<evidence type="ECO:0000313" key="9">
    <source>
        <dbReference type="Proteomes" id="UP001341281"/>
    </source>
</evidence>
<gene>
    <name evidence="8" type="ORF">U9M48_029656</name>
</gene>
<feature type="region of interest" description="Disordered" evidence="6">
    <location>
        <begin position="1"/>
        <end position="28"/>
    </location>
</feature>
<evidence type="ECO:0000256" key="1">
    <source>
        <dbReference type="ARBA" id="ARBA00004123"/>
    </source>
</evidence>
<feature type="compositionally biased region" description="Basic and acidic residues" evidence="6">
    <location>
        <begin position="9"/>
        <end position="19"/>
    </location>
</feature>
<evidence type="ECO:0000256" key="6">
    <source>
        <dbReference type="SAM" id="MobiDB-lite"/>
    </source>
</evidence>
<evidence type="ECO:0000256" key="3">
    <source>
        <dbReference type="ARBA" id="ARBA00023125"/>
    </source>
</evidence>
<evidence type="ECO:0000256" key="5">
    <source>
        <dbReference type="ARBA" id="ARBA00023242"/>
    </source>
</evidence>
<keyword evidence="2" id="KW-0805">Transcription regulation</keyword>
<keyword evidence="5" id="KW-0539">Nucleus</keyword>
<proteinExistence type="predicted"/>
<comment type="subcellular location">
    <subcellularLocation>
        <location evidence="1">Nucleus</location>
    </subcellularLocation>
</comment>
<evidence type="ECO:0000256" key="2">
    <source>
        <dbReference type="ARBA" id="ARBA00023015"/>
    </source>
</evidence>
<dbReference type="GO" id="GO:0005634">
    <property type="term" value="C:nucleus"/>
    <property type="evidence" value="ECO:0007669"/>
    <property type="project" value="UniProtKB-SubCell"/>
</dbReference>
<dbReference type="Pfam" id="PF02362">
    <property type="entry name" value="B3"/>
    <property type="match status" value="1"/>
</dbReference>